<evidence type="ECO:0000256" key="1">
    <source>
        <dbReference type="SAM" id="MobiDB-lite"/>
    </source>
</evidence>
<protein>
    <recommendedName>
        <fullName evidence="5">J domain-containing protein</fullName>
    </recommendedName>
</protein>
<feature type="compositionally biased region" description="Low complexity" evidence="1">
    <location>
        <begin position="336"/>
        <end position="355"/>
    </location>
</feature>
<dbReference type="Proteomes" id="UP001370100">
    <property type="component" value="Unassembled WGS sequence"/>
</dbReference>
<name>A0ABU8N176_9PSEU</name>
<proteinExistence type="predicted"/>
<keyword evidence="2" id="KW-0812">Transmembrane</keyword>
<organism evidence="3 4">
    <name type="scientific">Actinomycetospora aeridis</name>
    <dbReference type="NCBI Taxonomy" id="3129231"/>
    <lineage>
        <taxon>Bacteria</taxon>
        <taxon>Bacillati</taxon>
        <taxon>Actinomycetota</taxon>
        <taxon>Actinomycetes</taxon>
        <taxon>Pseudonocardiales</taxon>
        <taxon>Pseudonocardiaceae</taxon>
        <taxon>Actinomycetospora</taxon>
    </lineage>
</organism>
<evidence type="ECO:0000313" key="3">
    <source>
        <dbReference type="EMBL" id="MEJ2885443.1"/>
    </source>
</evidence>
<gene>
    <name evidence="3" type="ORF">WCD41_03205</name>
</gene>
<evidence type="ECO:0008006" key="5">
    <source>
        <dbReference type="Google" id="ProtNLM"/>
    </source>
</evidence>
<feature type="transmembrane region" description="Helical" evidence="2">
    <location>
        <begin position="423"/>
        <end position="442"/>
    </location>
</feature>
<keyword evidence="2" id="KW-1133">Transmembrane helix</keyword>
<evidence type="ECO:0000256" key="2">
    <source>
        <dbReference type="SAM" id="Phobius"/>
    </source>
</evidence>
<keyword evidence="4" id="KW-1185">Reference proteome</keyword>
<feature type="transmembrane region" description="Helical" evidence="2">
    <location>
        <begin position="490"/>
        <end position="509"/>
    </location>
</feature>
<reference evidence="3 4" key="1">
    <citation type="submission" date="2024-03" db="EMBL/GenBank/DDBJ databases">
        <title>Actinomycetospora sp. OC33-EN06, a novel actinomycete isolated from wild orchid (Aerides multiflora).</title>
        <authorList>
            <person name="Suriyachadkun C."/>
        </authorList>
    </citation>
    <scope>NUCLEOTIDE SEQUENCE [LARGE SCALE GENOMIC DNA]</scope>
    <source>
        <strain evidence="3 4">OC33-EN06</strain>
    </source>
</reference>
<accession>A0ABU8N176</accession>
<dbReference type="RefSeq" id="WP_337711923.1">
    <property type="nucleotide sequence ID" value="NZ_JBBEGL010000001.1"/>
</dbReference>
<comment type="caution">
    <text evidence="3">The sequence shown here is derived from an EMBL/GenBank/DDBJ whole genome shotgun (WGS) entry which is preliminary data.</text>
</comment>
<feature type="region of interest" description="Disordered" evidence="1">
    <location>
        <begin position="33"/>
        <end position="52"/>
    </location>
</feature>
<feature type="region of interest" description="Disordered" evidence="1">
    <location>
        <begin position="327"/>
        <end position="365"/>
    </location>
</feature>
<feature type="compositionally biased region" description="Basic and acidic residues" evidence="1">
    <location>
        <begin position="38"/>
        <end position="48"/>
    </location>
</feature>
<feature type="transmembrane region" description="Helical" evidence="2">
    <location>
        <begin position="463"/>
        <end position="484"/>
    </location>
</feature>
<feature type="transmembrane region" description="Helical" evidence="2">
    <location>
        <begin position="398"/>
        <end position="417"/>
    </location>
</feature>
<keyword evidence="2" id="KW-0472">Membrane</keyword>
<evidence type="ECO:0000313" key="4">
    <source>
        <dbReference type="Proteomes" id="UP001370100"/>
    </source>
</evidence>
<dbReference type="EMBL" id="JBBEGL010000001">
    <property type="protein sequence ID" value="MEJ2885443.1"/>
    <property type="molecule type" value="Genomic_DNA"/>
</dbReference>
<sequence>MPETADVVAYLRRIADDELYRRNAFRVTGLPTDAGPRAVRERQKKDAARASVGVPFASDPRLPLPAPPTDEEVRAAYDVLADPRRRLVHELFWFWGEDVTACGCAPETHERHDTAVGSHAEVLDLELAGQTVDWSVVRDDWDVFLEDDDPRGHLLARLEVLDDVRLDAAAPEALTEEIPRALVATILARAVAGHAPGRLREEAECWLLDADVLDDLVVEAVGDRVAAIEARLAEARELLDTTPLTAAQRLRPGTVAELGHLEALAPHHRFRSLAALREDAAVVLNNAALRVVGRRRPGELAEALDVLADAEALATSTATRDTIARNQVEAREVRRATSVPAPGPSPAGSRPATAPDRPASRRRRGLRNGPAVVLGLAIAGGVIGLAVAVVTNPRDAQGVLAVGIVIGTLLGIALVAVLAVGTVIGTAAGVSAAVAAGARRCVGWWSRRRPGRDTARDTARQRAVGWSAAAVVPLLAGAVAVGVFTGSPVLVVIMLVAALLVGVTVALLVTS</sequence>
<feature type="transmembrane region" description="Helical" evidence="2">
    <location>
        <begin position="371"/>
        <end position="391"/>
    </location>
</feature>